<protein>
    <submittedName>
        <fullName evidence="1">Translation initiation factor</fullName>
    </submittedName>
</protein>
<name>A0AC61S574_9BACT</name>
<organism evidence="1 2">
    <name type="scientific">Muribaculum caecicola</name>
    <dbReference type="NCBI Taxonomy" id="3038144"/>
    <lineage>
        <taxon>Bacteria</taxon>
        <taxon>Pseudomonadati</taxon>
        <taxon>Bacteroidota</taxon>
        <taxon>Bacteroidia</taxon>
        <taxon>Bacteroidales</taxon>
        <taxon>Muribaculaceae</taxon>
        <taxon>Muribaculum</taxon>
    </lineage>
</organism>
<gene>
    <name evidence="1" type="ORF">E5990_06095</name>
</gene>
<keyword evidence="2" id="KW-1185">Reference proteome</keyword>
<evidence type="ECO:0000313" key="1">
    <source>
        <dbReference type="EMBL" id="THG51456.1"/>
    </source>
</evidence>
<comment type="caution">
    <text evidence="1">The sequence shown here is derived from an EMBL/GenBank/DDBJ whole genome shotgun (WGS) entry which is preliminary data.</text>
</comment>
<dbReference type="EMBL" id="SSTG01000061">
    <property type="protein sequence ID" value="THG51456.1"/>
    <property type="molecule type" value="Genomic_DNA"/>
</dbReference>
<accession>A0AC61S574</accession>
<proteinExistence type="predicted"/>
<dbReference type="Proteomes" id="UP000305401">
    <property type="component" value="Unassembled WGS sequence"/>
</dbReference>
<keyword evidence="1" id="KW-0648">Protein biosynthesis</keyword>
<sequence length="119" mass="13174">MAKQIQSMADALSIFMEQHPDIPECNPGTEIQQNTDNGNAQIRLDIIFERKGRAGKQATIVCGFPESYPLEKLQEIASKLKQKLGVGGSARGGEILFQGDQRKKLFDNLTLLGFKARII</sequence>
<keyword evidence="1" id="KW-0396">Initiation factor</keyword>
<reference evidence="1" key="1">
    <citation type="submission" date="2019-04" db="EMBL/GenBank/DDBJ databases">
        <title>Microbes associate with the intestines of laboratory mice.</title>
        <authorList>
            <person name="Navarre W."/>
            <person name="Wong E."/>
            <person name="Huang K.C."/>
            <person name="Tropini C."/>
            <person name="Ng K."/>
            <person name="Yu B."/>
        </authorList>
    </citation>
    <scope>NUCLEOTIDE SEQUENCE</scope>
    <source>
        <strain evidence="1">NM86_A22</strain>
    </source>
</reference>
<evidence type="ECO:0000313" key="2">
    <source>
        <dbReference type="Proteomes" id="UP000305401"/>
    </source>
</evidence>